<reference evidence="1 2" key="1">
    <citation type="submission" date="2019-04" db="EMBL/GenBank/DDBJ databases">
        <authorList>
            <person name="Hwang J.C."/>
        </authorList>
    </citation>
    <scope>NUCLEOTIDE SEQUENCE [LARGE SCALE GENOMIC DNA]</scope>
    <source>
        <strain evidence="1 2">IMCC35001</strain>
    </source>
</reference>
<dbReference type="SUPFAM" id="SSF46785">
    <property type="entry name" value="Winged helix' DNA-binding domain"/>
    <property type="match status" value="1"/>
</dbReference>
<keyword evidence="2" id="KW-1185">Reference proteome</keyword>
<evidence type="ECO:0000313" key="1">
    <source>
        <dbReference type="EMBL" id="TKB50652.1"/>
    </source>
</evidence>
<dbReference type="AlphaFoldDB" id="A0A4U1BH18"/>
<dbReference type="Gene3D" id="1.10.10.10">
    <property type="entry name" value="Winged helix-like DNA-binding domain superfamily/Winged helix DNA-binding domain"/>
    <property type="match status" value="1"/>
</dbReference>
<name>A0A4U1BH18_9GAMM</name>
<dbReference type="InterPro" id="IPR036390">
    <property type="entry name" value="WH_DNA-bd_sf"/>
</dbReference>
<accession>A0A4U1BH18</accession>
<dbReference type="EMBL" id="SWCI01000002">
    <property type="protein sequence ID" value="TKB50652.1"/>
    <property type="molecule type" value="Genomic_DNA"/>
</dbReference>
<evidence type="ECO:0000313" key="2">
    <source>
        <dbReference type="Proteomes" id="UP000305674"/>
    </source>
</evidence>
<proteinExistence type="predicted"/>
<dbReference type="RefSeq" id="WP_136852193.1">
    <property type="nucleotide sequence ID" value="NZ_SWCI01000002.1"/>
</dbReference>
<sequence length="207" mass="23384">MSSNQQQLLSLLKRLGPTPVTPLAAALGVTTMGARQHLEKLEQQSLVGHFDRKQGKGRPSRHWHLTRQGHQSFGDRHNDVAIQMINSLIALEGEAAVERLLDHRGQQQLQEYQQRLDNITALPLRLERLASLRSEEGYLARIERDGDDWLLLEDHCPICSAARACQGFCRHELCLFQALLAPARVEREQHILTGAHRCCYRISSGST</sequence>
<comment type="caution">
    <text evidence="1">The sequence shown here is derived from an EMBL/GenBank/DDBJ whole genome shotgun (WGS) entry which is preliminary data.</text>
</comment>
<gene>
    <name evidence="1" type="ORF">FCL40_05750</name>
</gene>
<organism evidence="1 2">
    <name type="scientific">Ferrimonas sediminicola</name>
    <dbReference type="NCBI Taxonomy" id="2569538"/>
    <lineage>
        <taxon>Bacteria</taxon>
        <taxon>Pseudomonadati</taxon>
        <taxon>Pseudomonadota</taxon>
        <taxon>Gammaproteobacteria</taxon>
        <taxon>Alteromonadales</taxon>
        <taxon>Ferrimonadaceae</taxon>
        <taxon>Ferrimonas</taxon>
    </lineage>
</organism>
<dbReference type="Proteomes" id="UP000305674">
    <property type="component" value="Unassembled WGS sequence"/>
</dbReference>
<dbReference type="InterPro" id="IPR036388">
    <property type="entry name" value="WH-like_DNA-bd_sf"/>
</dbReference>
<dbReference type="OrthoDB" id="155998at2"/>
<protein>
    <submittedName>
        <fullName evidence="1">MarR family transcriptional regulator</fullName>
    </submittedName>
</protein>